<feature type="transmembrane region" description="Helical" evidence="1">
    <location>
        <begin position="6"/>
        <end position="34"/>
    </location>
</feature>
<evidence type="ECO:0000313" key="3">
    <source>
        <dbReference type="Proteomes" id="UP001139354"/>
    </source>
</evidence>
<keyword evidence="1" id="KW-1133">Transmembrane helix</keyword>
<organism evidence="2 3">
    <name type="scientific">Microbacterium allomyrinae</name>
    <dbReference type="NCBI Taxonomy" id="2830666"/>
    <lineage>
        <taxon>Bacteria</taxon>
        <taxon>Bacillati</taxon>
        <taxon>Actinomycetota</taxon>
        <taxon>Actinomycetes</taxon>
        <taxon>Micrococcales</taxon>
        <taxon>Microbacteriaceae</taxon>
        <taxon>Microbacterium</taxon>
    </lineage>
</organism>
<accession>A0A9X1LRR5</accession>
<dbReference type="AlphaFoldDB" id="A0A9X1LRR5"/>
<name>A0A9X1LRR5_9MICO</name>
<gene>
    <name evidence="2" type="ORF">KEC57_01770</name>
</gene>
<protein>
    <submittedName>
        <fullName evidence="2">Uncharacterized protein</fullName>
    </submittedName>
</protein>
<dbReference type="Proteomes" id="UP001139354">
    <property type="component" value="Unassembled WGS sequence"/>
</dbReference>
<evidence type="ECO:0000256" key="1">
    <source>
        <dbReference type="SAM" id="Phobius"/>
    </source>
</evidence>
<comment type="caution">
    <text evidence="2">The sequence shown here is derived from an EMBL/GenBank/DDBJ whole genome shotgun (WGS) entry which is preliminary data.</text>
</comment>
<evidence type="ECO:0000313" key="2">
    <source>
        <dbReference type="EMBL" id="MCC2030907.1"/>
    </source>
</evidence>
<dbReference type="EMBL" id="JAGTTN010000001">
    <property type="protein sequence ID" value="MCC2030907.1"/>
    <property type="molecule type" value="Genomic_DNA"/>
</dbReference>
<reference evidence="2" key="1">
    <citation type="submission" date="2021-04" db="EMBL/GenBank/DDBJ databases">
        <title>Microbacterium tenobrionis sp. nov. and Microbacterium allomyrinae sp. nov., isolated from larvae of Tenobrio molitor and Allomyrina dichotoma, respectively.</title>
        <authorList>
            <person name="Lee S.D."/>
        </authorList>
    </citation>
    <scope>NUCLEOTIDE SEQUENCE</scope>
    <source>
        <strain evidence="2">BWT-G7</strain>
    </source>
</reference>
<sequence>MQPDPFALPAFILSIISLVVAVIGALTGIVALVWQIITRTRGAHRVTVNVTNAVLVGYGSPDGVMLCVEAINKGASAVRVTTWGFELPDGGGMVVTNPMSQSTVLPHMLDGGTNAQFFVPAEFVGRGLRDRPGLSPRDLRAFVKLATGETVYAKRKGIPLADDFWR</sequence>
<keyword evidence="1" id="KW-0812">Transmembrane</keyword>
<keyword evidence="1" id="KW-0472">Membrane</keyword>
<keyword evidence="3" id="KW-1185">Reference proteome</keyword>
<dbReference type="RefSeq" id="WP_229382796.1">
    <property type="nucleotide sequence ID" value="NZ_JAGTTN010000001.1"/>
</dbReference>
<proteinExistence type="predicted"/>